<evidence type="ECO:0000259" key="2">
    <source>
        <dbReference type="PROSITE" id="PS50041"/>
    </source>
</evidence>
<protein>
    <recommendedName>
        <fullName evidence="2">C-type lectin domain-containing protein</fullName>
    </recommendedName>
</protein>
<evidence type="ECO:0000313" key="3">
    <source>
        <dbReference type="Ensembl" id="ENSATEP00000036586.1"/>
    </source>
</evidence>
<feature type="domain" description="C-type lectin" evidence="2">
    <location>
        <begin position="4"/>
        <end position="108"/>
    </location>
</feature>
<reference evidence="3" key="2">
    <citation type="submission" date="2025-08" db="UniProtKB">
        <authorList>
            <consortium name="Ensembl"/>
        </authorList>
    </citation>
    <scope>IDENTIFICATION</scope>
</reference>
<evidence type="ECO:0000313" key="4">
    <source>
        <dbReference type="Proteomes" id="UP000265040"/>
    </source>
</evidence>
<dbReference type="Ensembl" id="ENSATET00000037106.2">
    <property type="protein sequence ID" value="ENSATEP00000036586.1"/>
    <property type="gene ID" value="ENSATEG00000025143.2"/>
</dbReference>
<dbReference type="InterPro" id="IPR016186">
    <property type="entry name" value="C-type_lectin-like/link_sf"/>
</dbReference>
<dbReference type="STRING" id="64144.ENSATEP00000036586"/>
<dbReference type="SUPFAM" id="SSF56436">
    <property type="entry name" value="C-type lectin-like"/>
    <property type="match status" value="2"/>
</dbReference>
<keyword evidence="1" id="KW-1015">Disulfide bond</keyword>
<dbReference type="OMA" id="CADTLNF"/>
<dbReference type="GeneTree" id="ENSGT00940000163460"/>
<proteinExistence type="predicted"/>
<dbReference type="Proteomes" id="UP000265040">
    <property type="component" value="Chromosome 5"/>
</dbReference>
<evidence type="ECO:0000256" key="1">
    <source>
        <dbReference type="ARBA" id="ARBA00023157"/>
    </source>
</evidence>
<reference evidence="3" key="1">
    <citation type="submission" date="2021-04" db="EMBL/GenBank/DDBJ databases">
        <authorList>
            <consortium name="Wellcome Sanger Institute Data Sharing"/>
        </authorList>
    </citation>
    <scope>NUCLEOTIDE SEQUENCE [LARGE SCALE GENOMIC DNA]</scope>
</reference>
<dbReference type="AlphaFoldDB" id="A0A3Q1KIM0"/>
<dbReference type="Pfam" id="PF00059">
    <property type="entry name" value="Lectin_C"/>
    <property type="match status" value="2"/>
</dbReference>
<dbReference type="SMART" id="SM00034">
    <property type="entry name" value="CLECT"/>
    <property type="match status" value="2"/>
</dbReference>
<dbReference type="Gene3D" id="3.10.100.10">
    <property type="entry name" value="Mannose-Binding Protein A, subunit A"/>
    <property type="match status" value="2"/>
</dbReference>
<dbReference type="PROSITE" id="PS00615">
    <property type="entry name" value="C_TYPE_LECTIN_1"/>
    <property type="match status" value="1"/>
</dbReference>
<keyword evidence="4" id="KW-1185">Reference proteome</keyword>
<dbReference type="PROSITE" id="PS50041">
    <property type="entry name" value="C_TYPE_LECTIN_2"/>
    <property type="match status" value="2"/>
</dbReference>
<dbReference type="PANTHER" id="PTHR45784">
    <property type="entry name" value="C-TYPE LECTIN DOMAIN FAMILY 20 MEMBER A-RELATED"/>
    <property type="match status" value="1"/>
</dbReference>
<dbReference type="InterPro" id="IPR018378">
    <property type="entry name" value="C-type_lectin_CS"/>
</dbReference>
<sequence>MVLCALFGKNIYVPINLTWSDAKKYCRDHYTDLSSITSSVEDEELSKAGYEHLGRAWIGLYKDANETWMWSGAKSASFFKWSATNNASEDNRCVAHSTDGWLTMNCDQNKLEFYCFQSSLVLVKKNNTWEEAMEHCRNQNRNLVNVSSETALVRSLQTIRVAQTDHVWMGLRYLAGSWLWVHGNTYHKMPQCPAWSHSCGALSIKGKTWYSWDCADKLNFVCY</sequence>
<organism evidence="3 4">
    <name type="scientific">Anabas testudineus</name>
    <name type="common">Climbing perch</name>
    <name type="synonym">Anthias testudineus</name>
    <dbReference type="NCBI Taxonomy" id="64144"/>
    <lineage>
        <taxon>Eukaryota</taxon>
        <taxon>Metazoa</taxon>
        <taxon>Chordata</taxon>
        <taxon>Craniata</taxon>
        <taxon>Vertebrata</taxon>
        <taxon>Euteleostomi</taxon>
        <taxon>Actinopterygii</taxon>
        <taxon>Neopterygii</taxon>
        <taxon>Teleostei</taxon>
        <taxon>Neoteleostei</taxon>
        <taxon>Acanthomorphata</taxon>
        <taxon>Anabantaria</taxon>
        <taxon>Anabantiformes</taxon>
        <taxon>Anabantoidei</taxon>
        <taxon>Anabantidae</taxon>
        <taxon>Anabas</taxon>
    </lineage>
</organism>
<name>A0A3Q1KIM0_ANATE</name>
<reference evidence="3" key="3">
    <citation type="submission" date="2025-09" db="UniProtKB">
        <authorList>
            <consortium name="Ensembl"/>
        </authorList>
    </citation>
    <scope>IDENTIFICATION</scope>
</reference>
<dbReference type="InterPro" id="IPR001304">
    <property type="entry name" value="C-type_lectin-like"/>
</dbReference>
<dbReference type="InterPro" id="IPR016187">
    <property type="entry name" value="CTDL_fold"/>
</dbReference>
<dbReference type="InParanoid" id="A0A3Q1KIM0"/>
<dbReference type="PANTHER" id="PTHR45784:SF8">
    <property type="entry name" value="C-TYPE MANNOSE RECEPTOR 2-RELATED"/>
    <property type="match status" value="1"/>
</dbReference>
<accession>A0A3Q1KIM0</accession>
<dbReference type="OrthoDB" id="441660at2759"/>
<feature type="domain" description="C-type lectin" evidence="2">
    <location>
        <begin position="111"/>
        <end position="223"/>
    </location>
</feature>
<dbReference type="FunCoup" id="A0A3Q1KIM0">
    <property type="interactions" value="110"/>
</dbReference>
<dbReference type="CDD" id="cd00037">
    <property type="entry name" value="CLECT"/>
    <property type="match status" value="1"/>
</dbReference>